<comment type="caution">
    <text evidence="1">The sequence shown here is derived from an EMBL/GenBank/DDBJ whole genome shotgun (WGS) entry which is preliminary data.</text>
</comment>
<organism evidence="1 2">
    <name type="scientific">Marasmius tenuissimus</name>
    <dbReference type="NCBI Taxonomy" id="585030"/>
    <lineage>
        <taxon>Eukaryota</taxon>
        <taxon>Fungi</taxon>
        <taxon>Dikarya</taxon>
        <taxon>Basidiomycota</taxon>
        <taxon>Agaricomycotina</taxon>
        <taxon>Agaricomycetes</taxon>
        <taxon>Agaricomycetidae</taxon>
        <taxon>Agaricales</taxon>
        <taxon>Marasmiineae</taxon>
        <taxon>Marasmiaceae</taxon>
        <taxon>Marasmius</taxon>
    </lineage>
</organism>
<protein>
    <submittedName>
        <fullName evidence="1">Uncharacterized protein</fullName>
    </submittedName>
</protein>
<evidence type="ECO:0000313" key="1">
    <source>
        <dbReference type="EMBL" id="KAL0066371.1"/>
    </source>
</evidence>
<accession>A0ABR2ZXQ1</accession>
<sequence length="104" mass="11525">MVAVRHAAKQPPVDIGRSIQIESNAWKYPITLSYRPRPRGALCCPAASHVMAFVGSSKFTIEGDANNIVQGNQNVYNIQTAYFQVETEKDDDGEEYKQASSIFS</sequence>
<evidence type="ECO:0000313" key="2">
    <source>
        <dbReference type="Proteomes" id="UP001437256"/>
    </source>
</evidence>
<gene>
    <name evidence="1" type="ORF">AAF712_006630</name>
</gene>
<dbReference type="Proteomes" id="UP001437256">
    <property type="component" value="Unassembled WGS sequence"/>
</dbReference>
<dbReference type="EMBL" id="JBBXMP010000036">
    <property type="protein sequence ID" value="KAL0066371.1"/>
    <property type="molecule type" value="Genomic_DNA"/>
</dbReference>
<proteinExistence type="predicted"/>
<name>A0ABR2ZXQ1_9AGAR</name>
<keyword evidence="2" id="KW-1185">Reference proteome</keyword>
<reference evidence="1 2" key="1">
    <citation type="submission" date="2024-05" db="EMBL/GenBank/DDBJ databases">
        <title>A draft genome resource for the thread blight pathogen Marasmius tenuissimus strain MS-2.</title>
        <authorList>
            <person name="Yulfo-Soto G.E."/>
            <person name="Baruah I.K."/>
            <person name="Amoako-Attah I."/>
            <person name="Bukari Y."/>
            <person name="Meinhardt L.W."/>
            <person name="Bailey B.A."/>
            <person name="Cohen S.P."/>
        </authorList>
    </citation>
    <scope>NUCLEOTIDE SEQUENCE [LARGE SCALE GENOMIC DNA]</scope>
    <source>
        <strain evidence="1 2">MS-2</strain>
    </source>
</reference>